<dbReference type="GO" id="GO:0006355">
    <property type="term" value="P:regulation of DNA-templated transcription"/>
    <property type="evidence" value="ECO:0007669"/>
    <property type="project" value="InterPro"/>
</dbReference>
<evidence type="ECO:0000313" key="13">
    <source>
        <dbReference type="EMBL" id="SDW50641.1"/>
    </source>
</evidence>
<dbReference type="SUPFAM" id="SSF52540">
    <property type="entry name" value="P-loop containing nucleoside triphosphate hydrolases"/>
    <property type="match status" value="1"/>
</dbReference>
<dbReference type="FunFam" id="3.40.50.300:FF:000006">
    <property type="entry name" value="DNA-binding transcriptional regulator NtrC"/>
    <property type="match status" value="1"/>
</dbReference>
<name>A0A1H2U3H3_9RHOB</name>
<organism evidence="13 14">
    <name type="scientific">Albimonas donghaensis</name>
    <dbReference type="NCBI Taxonomy" id="356660"/>
    <lineage>
        <taxon>Bacteria</taxon>
        <taxon>Pseudomonadati</taxon>
        <taxon>Pseudomonadota</taxon>
        <taxon>Alphaproteobacteria</taxon>
        <taxon>Rhodobacterales</taxon>
        <taxon>Paracoccaceae</taxon>
        <taxon>Albimonas</taxon>
    </lineage>
</organism>
<proteinExistence type="predicted"/>
<dbReference type="Pfam" id="PF25601">
    <property type="entry name" value="AAA_lid_14"/>
    <property type="match status" value="1"/>
</dbReference>
<dbReference type="Gene3D" id="3.40.50.300">
    <property type="entry name" value="P-loop containing nucleotide triphosphate hydrolases"/>
    <property type="match status" value="1"/>
</dbReference>
<sequence length="419" mass="43303">MSRKSVPASGAYPPASAAPVPRADIPVAPAPAPASASRRRAARGADAGPGLAPFARARLVGDAPAFRAALDIAGRAAHVAAPLLIHGRTGTGKEQLARAIHYSGDRAEQPFVPVNCGALTESLLESELFGHVRGAFTDARADRDGLVAQAEGGTLFLDEVDALSPRGQVALLRFAQSREYRPVGAPAPRRSSARIVAACNGDLPAAAALGDFREDLFWRLAVLVIELPTLAERPGDPSRLAAHFLPAICRRFGLPAKRLSPAAEAAIEAHDWPGNVRELENFLQYAVVMTDGEVIDLAPGRSAALTAGAEAARAAWPQPEIALGPGTARPDPHAGGAAQPSSGACAADPDAPAIPAPTGGFHEAKAAAVARFERDYLRAVLARAGGNVTRAAELAGTERRTLGRLLKQHGLRGAPDGSA</sequence>
<keyword evidence="5" id="KW-0067">ATP-binding</keyword>
<dbReference type="GO" id="GO:0005524">
    <property type="term" value="F:ATP binding"/>
    <property type="evidence" value="ECO:0007669"/>
    <property type="project" value="UniProtKB-KW"/>
</dbReference>
<evidence type="ECO:0000256" key="11">
    <source>
        <dbReference type="SAM" id="MobiDB-lite"/>
    </source>
</evidence>
<evidence type="ECO:0000313" key="14">
    <source>
        <dbReference type="Proteomes" id="UP000199118"/>
    </source>
</evidence>
<evidence type="ECO:0000256" key="10">
    <source>
        <dbReference type="ARBA" id="ARBA00023163"/>
    </source>
</evidence>
<dbReference type="InterPro" id="IPR003593">
    <property type="entry name" value="AAA+_ATPase"/>
</dbReference>
<evidence type="ECO:0000256" key="5">
    <source>
        <dbReference type="ARBA" id="ARBA00022840"/>
    </source>
</evidence>
<dbReference type="Pfam" id="PF02954">
    <property type="entry name" value="HTH_8"/>
    <property type="match status" value="1"/>
</dbReference>
<keyword evidence="7" id="KW-0805">Transcription regulation</keyword>
<dbReference type="Proteomes" id="UP000199118">
    <property type="component" value="Unassembled WGS sequence"/>
</dbReference>
<dbReference type="PROSITE" id="PS50045">
    <property type="entry name" value="SIGMA54_INTERACT_4"/>
    <property type="match status" value="1"/>
</dbReference>
<evidence type="ECO:0000256" key="2">
    <source>
        <dbReference type="ARBA" id="ARBA00011135"/>
    </source>
</evidence>
<dbReference type="InterPro" id="IPR002078">
    <property type="entry name" value="Sigma_54_int"/>
</dbReference>
<reference evidence="13 14" key="1">
    <citation type="submission" date="2016-10" db="EMBL/GenBank/DDBJ databases">
        <authorList>
            <person name="de Groot N.N."/>
        </authorList>
    </citation>
    <scope>NUCLEOTIDE SEQUENCE [LARGE SCALE GENOMIC DNA]</scope>
    <source>
        <strain evidence="13 14">DSM 17890</strain>
    </source>
</reference>
<evidence type="ECO:0000256" key="3">
    <source>
        <dbReference type="ARBA" id="ARBA00015308"/>
    </source>
</evidence>
<dbReference type="AlphaFoldDB" id="A0A1H2U3H3"/>
<dbReference type="OrthoDB" id="9805953at2"/>
<dbReference type="Pfam" id="PF00158">
    <property type="entry name" value="Sigma54_activat"/>
    <property type="match status" value="1"/>
</dbReference>
<keyword evidence="10" id="KW-0804">Transcription</keyword>
<keyword evidence="8" id="KW-0238">DNA-binding</keyword>
<accession>A0A1H2U3H3</accession>
<dbReference type="InterPro" id="IPR002197">
    <property type="entry name" value="HTH_Fis"/>
</dbReference>
<dbReference type="PROSITE" id="PS00688">
    <property type="entry name" value="SIGMA54_INTERACT_3"/>
    <property type="match status" value="1"/>
</dbReference>
<evidence type="ECO:0000256" key="8">
    <source>
        <dbReference type="ARBA" id="ARBA00023125"/>
    </source>
</evidence>
<dbReference type="SUPFAM" id="SSF46689">
    <property type="entry name" value="Homeodomain-like"/>
    <property type="match status" value="1"/>
</dbReference>
<dbReference type="PROSITE" id="PS00676">
    <property type="entry name" value="SIGMA54_INTERACT_2"/>
    <property type="match status" value="1"/>
</dbReference>
<dbReference type="STRING" id="356660.SAMN05444336_1011207"/>
<keyword evidence="4" id="KW-0547">Nucleotide-binding</keyword>
<dbReference type="GO" id="GO:0043565">
    <property type="term" value="F:sequence-specific DNA binding"/>
    <property type="evidence" value="ECO:0007669"/>
    <property type="project" value="InterPro"/>
</dbReference>
<dbReference type="PANTHER" id="PTHR32071:SF113">
    <property type="entry name" value="ALGINATE BIOSYNTHESIS TRANSCRIPTIONAL REGULATORY PROTEIN ALGB"/>
    <property type="match status" value="1"/>
</dbReference>
<comment type="subunit">
    <text evidence="2">Interacts with sigma-54.</text>
</comment>
<dbReference type="RefSeq" id="WP_092680161.1">
    <property type="nucleotide sequence ID" value="NZ_FNMZ01000001.1"/>
</dbReference>
<dbReference type="InterPro" id="IPR027417">
    <property type="entry name" value="P-loop_NTPase"/>
</dbReference>
<evidence type="ECO:0000259" key="12">
    <source>
        <dbReference type="PROSITE" id="PS50045"/>
    </source>
</evidence>
<dbReference type="EMBL" id="FNMZ01000001">
    <property type="protein sequence ID" value="SDW50641.1"/>
    <property type="molecule type" value="Genomic_DNA"/>
</dbReference>
<dbReference type="Gene3D" id="1.10.10.60">
    <property type="entry name" value="Homeodomain-like"/>
    <property type="match status" value="1"/>
</dbReference>
<gene>
    <name evidence="13" type="ORF">SAMN05444336_1011207</name>
</gene>
<dbReference type="Gene3D" id="1.10.8.60">
    <property type="match status" value="1"/>
</dbReference>
<dbReference type="GO" id="GO:0000160">
    <property type="term" value="P:phosphorelay signal transduction system"/>
    <property type="evidence" value="ECO:0007669"/>
    <property type="project" value="UniProtKB-KW"/>
</dbReference>
<dbReference type="SMART" id="SM00382">
    <property type="entry name" value="AAA"/>
    <property type="match status" value="1"/>
</dbReference>
<keyword evidence="9" id="KW-0010">Activator</keyword>
<evidence type="ECO:0000256" key="1">
    <source>
        <dbReference type="ARBA" id="ARBA00002167"/>
    </source>
</evidence>
<protein>
    <recommendedName>
        <fullName evidence="3">Nif-specific regulatory protein</fullName>
    </recommendedName>
</protein>
<dbReference type="InterPro" id="IPR025944">
    <property type="entry name" value="Sigma_54_int_dom_CS"/>
</dbReference>
<dbReference type="PANTHER" id="PTHR32071">
    <property type="entry name" value="TRANSCRIPTIONAL REGULATORY PROTEIN"/>
    <property type="match status" value="1"/>
</dbReference>
<dbReference type="PRINTS" id="PR01590">
    <property type="entry name" value="HTHFIS"/>
</dbReference>
<feature type="domain" description="Sigma-54 factor interaction" evidence="12">
    <location>
        <begin position="59"/>
        <end position="288"/>
    </location>
</feature>
<feature type="region of interest" description="Disordered" evidence="11">
    <location>
        <begin position="1"/>
        <end position="47"/>
    </location>
</feature>
<dbReference type="InterPro" id="IPR025943">
    <property type="entry name" value="Sigma_54_int_dom_ATP-bd_2"/>
</dbReference>
<evidence type="ECO:0000256" key="9">
    <source>
        <dbReference type="ARBA" id="ARBA00023159"/>
    </source>
</evidence>
<keyword evidence="6" id="KW-0902">Two-component regulatory system</keyword>
<evidence type="ECO:0000256" key="4">
    <source>
        <dbReference type="ARBA" id="ARBA00022741"/>
    </source>
</evidence>
<comment type="function">
    <text evidence="1">Required for activation of most nif operons, which are directly involved in nitrogen fixation.</text>
</comment>
<feature type="region of interest" description="Disordered" evidence="11">
    <location>
        <begin position="316"/>
        <end position="359"/>
    </location>
</feature>
<dbReference type="CDD" id="cd00009">
    <property type="entry name" value="AAA"/>
    <property type="match status" value="1"/>
</dbReference>
<dbReference type="InterPro" id="IPR058031">
    <property type="entry name" value="AAA_lid_NorR"/>
</dbReference>
<evidence type="ECO:0000256" key="7">
    <source>
        <dbReference type="ARBA" id="ARBA00023015"/>
    </source>
</evidence>
<feature type="compositionally biased region" description="Low complexity" evidence="11">
    <location>
        <begin position="344"/>
        <end position="357"/>
    </location>
</feature>
<dbReference type="InterPro" id="IPR009057">
    <property type="entry name" value="Homeodomain-like_sf"/>
</dbReference>
<keyword evidence="14" id="KW-1185">Reference proteome</keyword>
<evidence type="ECO:0000256" key="6">
    <source>
        <dbReference type="ARBA" id="ARBA00023012"/>
    </source>
</evidence>
<feature type="compositionally biased region" description="Low complexity" evidence="11">
    <location>
        <begin position="1"/>
        <end position="27"/>
    </location>
</feature>